<evidence type="ECO:0000256" key="1">
    <source>
        <dbReference type="SAM" id="MobiDB-lite"/>
    </source>
</evidence>
<dbReference type="EMBL" id="UINC01002837">
    <property type="protein sequence ID" value="SVA00781.1"/>
    <property type="molecule type" value="Genomic_DNA"/>
</dbReference>
<name>A0A381SBU9_9ZZZZ</name>
<protein>
    <recommendedName>
        <fullName evidence="3">Methylmalonyl-CoA mutase domain-containing protein</fullName>
    </recommendedName>
</protein>
<gene>
    <name evidence="2" type="ORF">METZ01_LOCUS53635</name>
</gene>
<reference evidence="2" key="1">
    <citation type="submission" date="2018-05" db="EMBL/GenBank/DDBJ databases">
        <authorList>
            <person name="Lanie J.A."/>
            <person name="Ng W.-L."/>
            <person name="Kazmierczak K.M."/>
            <person name="Andrzejewski T.M."/>
            <person name="Davidsen T.M."/>
            <person name="Wayne K.J."/>
            <person name="Tettelin H."/>
            <person name="Glass J.I."/>
            <person name="Rusch D."/>
            <person name="Podicherti R."/>
            <person name="Tsui H.-C.T."/>
            <person name="Winkler M.E."/>
        </authorList>
    </citation>
    <scope>NUCLEOTIDE SEQUENCE</scope>
</reference>
<evidence type="ECO:0008006" key="3">
    <source>
        <dbReference type="Google" id="ProtNLM"/>
    </source>
</evidence>
<sequence length="62" mass="7135">MKNLIDAETTDLVELLRNGPVGHNHTPEQEVNFDAGYTPSPYEPKFLREEWIDGKKYRVFAG</sequence>
<feature type="region of interest" description="Disordered" evidence="1">
    <location>
        <begin position="19"/>
        <end position="38"/>
    </location>
</feature>
<dbReference type="AlphaFoldDB" id="A0A381SBU9"/>
<accession>A0A381SBU9</accession>
<organism evidence="2">
    <name type="scientific">marine metagenome</name>
    <dbReference type="NCBI Taxonomy" id="408172"/>
    <lineage>
        <taxon>unclassified sequences</taxon>
        <taxon>metagenomes</taxon>
        <taxon>ecological metagenomes</taxon>
    </lineage>
</organism>
<evidence type="ECO:0000313" key="2">
    <source>
        <dbReference type="EMBL" id="SVA00781.1"/>
    </source>
</evidence>
<proteinExistence type="predicted"/>